<sequence>MQLISLKNVSLNFGTQIVLDNVNLEITKGQRTCFIGRNGTGKSSLLKIIEGKVIPDSGEIIVHKNTVVASMIQEVPSDISGSVVDVILDGLGELGNKLNSYQKTLESNPQSSELENLHKYIDENHGWIYLNDVEVLASKLNLDPKASFKDLSGGMKRRVILARALINKPDLLLLDEPTNHLDIDSIKWLEEFLANFAGAILFITHDRKFLNSVAKSIIELDRGHLYSFDGNYTKFLEKKEQILNAQEKENSEFDKKLAQEEVWIRQGIKARRTRNEGRVRALEQMRRERKQRRENVGKADIKVAQSEKSSKRVIQATNIGVEYDGQFLFQNFSTEIRKGDKIAIIGQNGCGKTTLLNCLLGKAKPSQGEVILADNIKIAYFDQLRDQLDEKLSIIDNVKEGSDFINIAGKEVHVITYLQKFLFTPERLHSPITHLSGGEKNRLLLAKILSKPSNVIVLDEPTNDLDIETLEILEEMLINYQGTIIIVSHDREFINNIATSSIVFDSGSLEEFVGGYDDWLAQRKQPQEQLKTEKKQEQAKNKLSYEQRKQLRNLPNQIEKLETNIEALQAQMGELDFYQKSQQEQDKVQKQLDLLNSDLEEKYALWEELLELE</sequence>
<dbReference type="GO" id="GO:0003677">
    <property type="term" value="F:DNA binding"/>
    <property type="evidence" value="ECO:0007669"/>
    <property type="project" value="UniProtKB-UniRule"/>
</dbReference>
<dbReference type="eggNOG" id="COG0488">
    <property type="taxonomic scope" value="Bacteria"/>
</dbReference>
<feature type="binding site" evidence="11">
    <location>
        <begin position="36"/>
        <end position="43"/>
    </location>
    <ligand>
        <name>ATP</name>
        <dbReference type="ChEBI" id="CHEBI:30616"/>
        <label>1</label>
    </ligand>
</feature>
<evidence type="ECO:0000256" key="2">
    <source>
        <dbReference type="ARBA" id="ARBA00022737"/>
    </source>
</evidence>
<dbReference type="AlphaFoldDB" id="A0A097ENP7"/>
<keyword evidence="6 11" id="KW-0067">ATP-binding</keyword>
<feature type="binding site" evidence="11">
    <location>
        <begin position="346"/>
        <end position="353"/>
    </location>
    <ligand>
        <name>ATP</name>
        <dbReference type="ChEBI" id="CHEBI:30616"/>
        <label>2</label>
    </ligand>
</feature>
<dbReference type="GO" id="GO:0005737">
    <property type="term" value="C:cytoplasm"/>
    <property type="evidence" value="ECO:0007669"/>
    <property type="project" value="UniProtKB-SubCell"/>
</dbReference>
<dbReference type="GO" id="GO:0006281">
    <property type="term" value="P:DNA repair"/>
    <property type="evidence" value="ECO:0007669"/>
    <property type="project" value="UniProtKB-KW"/>
</dbReference>
<dbReference type="Pfam" id="PF12848">
    <property type="entry name" value="ABC_tran_Xtn"/>
    <property type="match status" value="1"/>
</dbReference>
<evidence type="ECO:0000256" key="7">
    <source>
        <dbReference type="ARBA" id="ARBA00023125"/>
    </source>
</evidence>
<keyword evidence="1 11" id="KW-0963">Cytoplasm</keyword>
<keyword evidence="14" id="KW-1185">Reference proteome</keyword>
<dbReference type="GO" id="GO:0016887">
    <property type="term" value="F:ATP hydrolysis activity"/>
    <property type="evidence" value="ECO:0007669"/>
    <property type="project" value="UniProtKB-UniRule"/>
</dbReference>
<keyword evidence="7 11" id="KW-0238">DNA-binding</keyword>
<evidence type="ECO:0000256" key="10">
    <source>
        <dbReference type="ARBA" id="ARBA00061478"/>
    </source>
</evidence>
<gene>
    <name evidence="11" type="primary">uup</name>
    <name evidence="13" type="ORF">LO80_03830</name>
</gene>
<dbReference type="GO" id="GO:0043022">
    <property type="term" value="F:ribosome binding"/>
    <property type="evidence" value="ECO:0007669"/>
    <property type="project" value="UniProtKB-UniRule"/>
</dbReference>
<dbReference type="InterPro" id="IPR032524">
    <property type="entry name" value="ABC_tran_C"/>
</dbReference>
<dbReference type="STRING" id="1547445.LO80_03830"/>
<dbReference type="InterPro" id="IPR017871">
    <property type="entry name" value="ABC_transporter-like_CS"/>
</dbReference>
<evidence type="ECO:0000256" key="1">
    <source>
        <dbReference type="ARBA" id="ARBA00022490"/>
    </source>
</evidence>
<evidence type="ECO:0000256" key="4">
    <source>
        <dbReference type="ARBA" id="ARBA00022763"/>
    </source>
</evidence>
<dbReference type="Pfam" id="PF00005">
    <property type="entry name" value="ABC_tran"/>
    <property type="match status" value="2"/>
</dbReference>
<evidence type="ECO:0000256" key="8">
    <source>
        <dbReference type="ARBA" id="ARBA00023204"/>
    </source>
</evidence>
<evidence type="ECO:0000259" key="12">
    <source>
        <dbReference type="PROSITE" id="PS50893"/>
    </source>
</evidence>
<dbReference type="InterPro" id="IPR051309">
    <property type="entry name" value="ABCF_ATPase"/>
</dbReference>
<keyword evidence="5 11" id="KW-0378">Hydrolase</keyword>
<dbReference type="InterPro" id="IPR037118">
    <property type="entry name" value="Val-tRNA_synth_C_sf"/>
</dbReference>
<dbReference type="InterPro" id="IPR043686">
    <property type="entry name" value="Uup"/>
</dbReference>
<dbReference type="GO" id="GO:0005524">
    <property type="term" value="F:ATP binding"/>
    <property type="evidence" value="ECO:0007669"/>
    <property type="project" value="UniProtKB-UniRule"/>
</dbReference>
<evidence type="ECO:0000256" key="9">
    <source>
        <dbReference type="ARBA" id="ARBA00049360"/>
    </source>
</evidence>
<dbReference type="PROSITE" id="PS50893">
    <property type="entry name" value="ABC_TRANSPORTER_2"/>
    <property type="match status" value="2"/>
</dbReference>
<comment type="similarity">
    <text evidence="10 11">Belongs to the ABC transporter superfamily. ABCF family. Uup subfamily.</text>
</comment>
<evidence type="ECO:0000256" key="6">
    <source>
        <dbReference type="ARBA" id="ARBA00022840"/>
    </source>
</evidence>
<evidence type="ECO:0000313" key="14">
    <source>
        <dbReference type="Proteomes" id="UP000029672"/>
    </source>
</evidence>
<dbReference type="Pfam" id="PF16326">
    <property type="entry name" value="ABC_tran_CTD"/>
    <property type="match status" value="1"/>
</dbReference>
<dbReference type="PANTHER" id="PTHR42855">
    <property type="entry name" value="ABC TRANSPORTER ATP-BINDING SUBUNIT"/>
    <property type="match status" value="1"/>
</dbReference>
<dbReference type="CDD" id="cd03221">
    <property type="entry name" value="ABCF_EF-3"/>
    <property type="match status" value="2"/>
</dbReference>
<dbReference type="FunFam" id="3.40.50.300:FF:000309">
    <property type="entry name" value="ABC transporter ATP-binding protein"/>
    <property type="match status" value="1"/>
</dbReference>
<keyword evidence="4 11" id="KW-0227">DNA damage</keyword>
<dbReference type="Proteomes" id="UP000029672">
    <property type="component" value="Chromosome"/>
</dbReference>
<comment type="function">
    <text evidence="11">Probably plays a role in ribosome assembly or function. May be involved in resolution of branched DNA intermediates that result from template switching in postreplication gaps. Binds DNA and has ATPase activity.</text>
</comment>
<dbReference type="KEGG" id="frf:LO80_03830"/>
<keyword evidence="2 11" id="KW-0677">Repeat</keyword>
<dbReference type="Gene3D" id="1.10.287.380">
    <property type="entry name" value="Valyl-tRNA synthetase, C-terminal domain"/>
    <property type="match status" value="1"/>
</dbReference>
<dbReference type="OrthoDB" id="9762051at2"/>
<name>A0A097ENP7_9GAMM</name>
<dbReference type="EC" id="3.6.1.-" evidence="11"/>
<evidence type="ECO:0000256" key="5">
    <source>
        <dbReference type="ARBA" id="ARBA00022801"/>
    </source>
</evidence>
<comment type="subcellular location">
    <subcellularLocation>
        <location evidence="11">Cytoplasm</location>
    </subcellularLocation>
    <text evidence="11">Associates with ribosomes.</text>
</comment>
<dbReference type="RefSeq" id="WP_040008721.1">
    <property type="nucleotide sequence ID" value="NZ_CP009574.1"/>
</dbReference>
<feature type="domain" description="ABC transporter" evidence="12">
    <location>
        <begin position="4"/>
        <end position="247"/>
    </location>
</feature>
<feature type="domain" description="ABC transporter" evidence="12">
    <location>
        <begin position="314"/>
        <end position="531"/>
    </location>
</feature>
<keyword evidence="8 11" id="KW-0234">DNA repair</keyword>
<keyword evidence="11" id="KW-0175">Coiled coil</keyword>
<dbReference type="EMBL" id="CP009574">
    <property type="protein sequence ID" value="AIT09184.1"/>
    <property type="molecule type" value="Genomic_DNA"/>
</dbReference>
<reference evidence="13 14" key="1">
    <citation type="submission" date="2014-10" db="EMBL/GenBank/DDBJ databases">
        <title>Whole genome sequence of Francisella endociliophora strain FSC1006, isolated from a laboratory culture of the marine ciliate Euplotes raikovi.</title>
        <authorList>
            <person name="Granberg M."/>
            <person name="Backman S."/>
            <person name="Lundmark E."/>
            <person name="Nilsson E."/>
            <person name="Karlsson E."/>
            <person name="Thelaus J."/>
            <person name="Ohrman C."/>
            <person name="Larkeryd A."/>
            <person name="Stenberg P."/>
        </authorList>
    </citation>
    <scope>NUCLEOTIDE SEQUENCE [LARGE SCALE GENOMIC DNA]</scope>
    <source>
        <strain evidence="13 14">FSC1006</strain>
    </source>
</reference>
<dbReference type="SMART" id="SM00382">
    <property type="entry name" value="AAA"/>
    <property type="match status" value="2"/>
</dbReference>
<dbReference type="HAMAP" id="MF_00848">
    <property type="entry name" value="Uup"/>
    <property type="match status" value="1"/>
</dbReference>
<protein>
    <recommendedName>
        <fullName evidence="11">ATP-binding protein Uup</fullName>
        <ecNumber evidence="11">3.6.1.-</ecNumber>
    </recommendedName>
</protein>
<evidence type="ECO:0000313" key="13">
    <source>
        <dbReference type="EMBL" id="AIT09184.1"/>
    </source>
</evidence>
<dbReference type="SUPFAM" id="SSF52540">
    <property type="entry name" value="P-loop containing nucleoside triphosphate hydrolases"/>
    <property type="match status" value="2"/>
</dbReference>
<dbReference type="HOGENOM" id="CLU_000604_36_0_6"/>
<dbReference type="PANTHER" id="PTHR42855:SF1">
    <property type="entry name" value="ABC TRANSPORTER DOMAIN-CONTAINING PROTEIN"/>
    <property type="match status" value="1"/>
</dbReference>
<dbReference type="PROSITE" id="PS00211">
    <property type="entry name" value="ABC_TRANSPORTER_1"/>
    <property type="match status" value="2"/>
</dbReference>
<dbReference type="InterPro" id="IPR003439">
    <property type="entry name" value="ABC_transporter-like_ATP-bd"/>
</dbReference>
<dbReference type="InterPro" id="IPR003593">
    <property type="entry name" value="AAA+_ATPase"/>
</dbReference>
<proteinExistence type="inferred from homology"/>
<accession>A0A097ENP7</accession>
<evidence type="ECO:0000256" key="11">
    <source>
        <dbReference type="HAMAP-Rule" id="MF_00848"/>
    </source>
</evidence>
<dbReference type="Gene3D" id="3.40.50.300">
    <property type="entry name" value="P-loop containing nucleotide triphosphate hydrolases"/>
    <property type="match status" value="2"/>
</dbReference>
<comment type="catalytic activity">
    <reaction evidence="9 11">
        <text>ATP + H2O = ADP + phosphate + H(+)</text>
        <dbReference type="Rhea" id="RHEA:13065"/>
        <dbReference type="ChEBI" id="CHEBI:15377"/>
        <dbReference type="ChEBI" id="CHEBI:15378"/>
        <dbReference type="ChEBI" id="CHEBI:30616"/>
        <dbReference type="ChEBI" id="CHEBI:43474"/>
        <dbReference type="ChEBI" id="CHEBI:456216"/>
    </reaction>
</comment>
<organism evidence="13 14">
    <name type="scientific">Candidatus Francisella endociliophora</name>
    <dbReference type="NCBI Taxonomy" id="653937"/>
    <lineage>
        <taxon>Bacteria</taxon>
        <taxon>Pseudomonadati</taxon>
        <taxon>Pseudomonadota</taxon>
        <taxon>Gammaproteobacteria</taxon>
        <taxon>Thiotrichales</taxon>
        <taxon>Francisellaceae</taxon>
        <taxon>Francisella</taxon>
    </lineage>
</organism>
<dbReference type="FunFam" id="3.40.50.300:FF:000011">
    <property type="entry name" value="Putative ABC transporter ATP-binding component"/>
    <property type="match status" value="1"/>
</dbReference>
<dbReference type="InterPro" id="IPR027417">
    <property type="entry name" value="P-loop_NTPase"/>
</dbReference>
<evidence type="ECO:0000256" key="3">
    <source>
        <dbReference type="ARBA" id="ARBA00022741"/>
    </source>
</evidence>
<keyword evidence="3 11" id="KW-0547">Nucleotide-binding</keyword>
<dbReference type="InterPro" id="IPR032781">
    <property type="entry name" value="ABC_tran_Xtn"/>
</dbReference>
<feature type="coiled-coil region" evidence="11">
    <location>
        <begin position="551"/>
        <end position="598"/>
    </location>
</feature>